<organism evidence="2">
    <name type="scientific">Candidatus Kentrum sp. MB</name>
    <dbReference type="NCBI Taxonomy" id="2138164"/>
    <lineage>
        <taxon>Bacteria</taxon>
        <taxon>Pseudomonadati</taxon>
        <taxon>Pseudomonadota</taxon>
        <taxon>Gammaproteobacteria</taxon>
        <taxon>Candidatus Kentrum</taxon>
    </lineage>
</organism>
<sequence>MRENILGGINKNIVFRKPLGHMEKKLFLQPKRKEVLKYHFEGDSLFRTIIYFRSDVGCEHGMKTGGCVGCGHWRSGTAGKKLNISNMYIQQYFNAIRDGGINPIMCLYNEGSMLNPGEVPFDQLIFIVQHLANHGVKKLILECRPNHVKEDVLSPLKRAAKEMKVEIGMGLESSNDFVRNHLFLKSTTLQSYEKATSILHQYNFDSLAYVLIKPPFLNESQAINDAINTIEYAFEIGFDAVCLEPFSVAPHTVTEILYEHGSYKPPWLWSVIKVIKATFQKGQIRIGGFQFEPLPAILPENCTRCNDKVLLSFSEYNRTFDLTHLNSLNCDCYQDFLEEVNGLEKTIENEKLYEDILRFSERFHSLAKTWDDNTFRV</sequence>
<dbReference type="GO" id="GO:0003824">
    <property type="term" value="F:catalytic activity"/>
    <property type="evidence" value="ECO:0007669"/>
    <property type="project" value="InterPro"/>
</dbReference>
<evidence type="ECO:0000259" key="1">
    <source>
        <dbReference type="SMART" id="SM00729"/>
    </source>
</evidence>
<feature type="domain" description="Elp3/MiaA/NifB-like radical SAM core" evidence="1">
    <location>
        <begin position="47"/>
        <end position="277"/>
    </location>
</feature>
<dbReference type="AlphaFoldDB" id="A0A450X6J7"/>
<proteinExistence type="predicted"/>
<dbReference type="EMBL" id="CAADFO010000010">
    <property type="protein sequence ID" value="VFK24898.1"/>
    <property type="molecule type" value="Genomic_DNA"/>
</dbReference>
<dbReference type="GO" id="GO:0051536">
    <property type="term" value="F:iron-sulfur cluster binding"/>
    <property type="evidence" value="ECO:0007669"/>
    <property type="project" value="InterPro"/>
</dbReference>
<evidence type="ECO:0000313" key="2">
    <source>
        <dbReference type="EMBL" id="VFK24898.1"/>
    </source>
</evidence>
<dbReference type="SUPFAM" id="SSF102114">
    <property type="entry name" value="Radical SAM enzymes"/>
    <property type="match status" value="1"/>
</dbReference>
<accession>A0A450X6J7</accession>
<dbReference type="PIRSF" id="PIRSF004954">
    <property type="entry name" value="Radical_SAM"/>
    <property type="match status" value="1"/>
</dbReference>
<dbReference type="SMART" id="SM00729">
    <property type="entry name" value="Elp3"/>
    <property type="match status" value="1"/>
</dbReference>
<dbReference type="InterPro" id="IPR058240">
    <property type="entry name" value="rSAM_sf"/>
</dbReference>
<reference evidence="2" key="1">
    <citation type="submission" date="2019-02" db="EMBL/GenBank/DDBJ databases">
        <authorList>
            <person name="Gruber-Vodicka R. H."/>
            <person name="Seah K. B. B."/>
        </authorList>
    </citation>
    <scope>NUCLEOTIDE SEQUENCE</scope>
    <source>
        <strain evidence="2">BECK_BZ197</strain>
    </source>
</reference>
<gene>
    <name evidence="2" type="ORF">BECKMB1821G_GA0114241_101029</name>
</gene>
<protein>
    <recommendedName>
        <fullName evidence="1">Elp3/MiaA/NifB-like radical SAM core domain-containing protein</fullName>
    </recommendedName>
</protein>
<dbReference type="InterPro" id="IPR006638">
    <property type="entry name" value="Elp3/MiaA/NifB-like_rSAM"/>
</dbReference>
<dbReference type="InterPro" id="IPR005909">
    <property type="entry name" value="RaSEA"/>
</dbReference>
<name>A0A450X6J7_9GAMM</name>